<dbReference type="EMBL" id="CP001880">
    <property type="protein sequence ID" value="ADC52291.1"/>
    <property type="molecule type" value="Genomic_DNA"/>
</dbReference>
<geneLocation type="plasmid" evidence="1 2">
    <name>pBpOF4-02</name>
</geneLocation>
<keyword evidence="2" id="KW-1185">Reference proteome</keyword>
<dbReference type="KEGG" id="bpf:BpOF4_21479"/>
<dbReference type="HOGENOM" id="CLU_3363307_0_0_9"/>
<name>D3G1R5_ALKPO</name>
<dbReference type="Proteomes" id="UP000001544">
    <property type="component" value="Plasmid pBpOF4-02"/>
</dbReference>
<dbReference type="AlphaFoldDB" id="D3G1R5"/>
<gene>
    <name evidence="1" type="ordered locus">BpOF4_21479</name>
</gene>
<proteinExistence type="predicted"/>
<reference evidence="1 2" key="1">
    <citation type="journal article" date="2011" name="Environ. Microbiol.">
        <title>Genome of alkaliphilic Bacillus pseudofirmus OF4 reveals adaptations that support the ability to grow in an external pH range from 7.5 to 11.4.</title>
        <authorList>
            <person name="Janto B."/>
            <person name="Ahmed A."/>
            <person name="Ito M."/>
            <person name="Liu J."/>
            <person name="Hicks D.B."/>
            <person name="Pagni S."/>
            <person name="Fackelmayer O.J."/>
            <person name="Smith T.A."/>
            <person name="Earl J."/>
            <person name="Elbourne L.D."/>
            <person name="Hassan K."/>
            <person name="Paulsen I.T."/>
            <person name="Kolsto A.B."/>
            <person name="Tourasse N.J."/>
            <person name="Ehrlich G.D."/>
            <person name="Boissy R."/>
            <person name="Ivey D.M."/>
            <person name="Li G."/>
            <person name="Xue Y."/>
            <person name="Ma Y."/>
            <person name="Hu F.Z."/>
            <person name="Krulwich T.A."/>
        </authorList>
    </citation>
    <scope>NUCLEOTIDE SEQUENCE [LARGE SCALE GENOMIC DNA]</scope>
    <source>
        <strain evidence="2">ATCC BAA-2126 / JCM 17055 / OF4</strain>
    </source>
</reference>
<accession>D3G1R5</accession>
<keyword evidence="1" id="KW-0614">Plasmid</keyword>
<protein>
    <submittedName>
        <fullName evidence="1">Uncharacterized protein</fullName>
    </submittedName>
</protein>
<sequence length="35" mass="3997">MNTKLNLLFVFIVVLFLGATYTSADETNFLDDKNQ</sequence>
<evidence type="ECO:0000313" key="1">
    <source>
        <dbReference type="EMBL" id="ADC52291.1"/>
    </source>
</evidence>
<organism evidence="1 2">
    <name type="scientific">Alkalihalophilus pseudofirmus (strain ATCC BAA-2126 / JCM 17055 / OF4)</name>
    <name type="common">Bacillus pseudofirmus</name>
    <dbReference type="NCBI Taxonomy" id="398511"/>
    <lineage>
        <taxon>Bacteria</taxon>
        <taxon>Bacillati</taxon>
        <taxon>Bacillota</taxon>
        <taxon>Bacilli</taxon>
        <taxon>Bacillales</taxon>
        <taxon>Bacillaceae</taxon>
        <taxon>Alkalihalophilus</taxon>
    </lineage>
</organism>
<evidence type="ECO:0000313" key="2">
    <source>
        <dbReference type="Proteomes" id="UP000001544"/>
    </source>
</evidence>